<reference evidence="1" key="1">
    <citation type="submission" date="2023-11" db="EMBL/GenBank/DDBJ databases">
        <authorList>
            <person name="Poullet M."/>
        </authorList>
    </citation>
    <scope>NUCLEOTIDE SEQUENCE</scope>
    <source>
        <strain evidence="1">E1834</strain>
    </source>
</reference>
<name>A0ACB0ZZ47_MELEN</name>
<protein>
    <submittedName>
        <fullName evidence="1">Uncharacterized protein</fullName>
    </submittedName>
</protein>
<proteinExistence type="predicted"/>
<dbReference type="EMBL" id="CAVMJV010000050">
    <property type="protein sequence ID" value="CAK5083245.1"/>
    <property type="molecule type" value="Genomic_DNA"/>
</dbReference>
<accession>A0ACB0ZZ47</accession>
<evidence type="ECO:0000313" key="1">
    <source>
        <dbReference type="EMBL" id="CAK5083245.1"/>
    </source>
</evidence>
<comment type="caution">
    <text evidence="1">The sequence shown here is derived from an EMBL/GenBank/DDBJ whole genome shotgun (WGS) entry which is preliminary data.</text>
</comment>
<sequence length="182" mass="21191">MSTPSFIFYRSPLCRFYALPNFHRNFHTGELPFKIPAPIKRSSTDILQAMADTVKTDENAPHFAYIDDTATIPTTTLQRKNYLLAKEFGRRTALRLVEEWPTLFMLDRDQPRLAVFRPQKPLNPELVEPTEQNLLHMITTRQVVDAVKLYQRMGENAENIEISTKVCFLFLLFIFFPKGFGF</sequence>
<dbReference type="Proteomes" id="UP001497535">
    <property type="component" value="Unassembled WGS sequence"/>
</dbReference>
<gene>
    <name evidence="1" type="ORF">MENTE1834_LOCUS30569</name>
</gene>
<evidence type="ECO:0000313" key="2">
    <source>
        <dbReference type="Proteomes" id="UP001497535"/>
    </source>
</evidence>
<organism evidence="1 2">
    <name type="scientific">Meloidogyne enterolobii</name>
    <name type="common">Root-knot nematode worm</name>
    <name type="synonym">Meloidogyne mayaguensis</name>
    <dbReference type="NCBI Taxonomy" id="390850"/>
    <lineage>
        <taxon>Eukaryota</taxon>
        <taxon>Metazoa</taxon>
        <taxon>Ecdysozoa</taxon>
        <taxon>Nematoda</taxon>
        <taxon>Chromadorea</taxon>
        <taxon>Rhabditida</taxon>
        <taxon>Tylenchina</taxon>
        <taxon>Tylenchomorpha</taxon>
        <taxon>Tylenchoidea</taxon>
        <taxon>Meloidogynidae</taxon>
        <taxon>Meloidogyninae</taxon>
        <taxon>Meloidogyne</taxon>
    </lineage>
</organism>
<keyword evidence="2" id="KW-1185">Reference proteome</keyword>